<name>A0A1L8CQA4_9PROT</name>
<sequence length="158" mass="18137">MTRTTQQIILFILLLAADQISKWWIQQPDFHPFVVIDGYFNIVRAYNYGVAFSMFADLPGAWRLYLLLGVTIGISIAVIFWWIQERKRRGITSWLLVLILAGAAGNIWDRAQLGYVVDFIDWFVRTGSTEYHWPAFNIADACIFVAVSLLLLTSFKKG</sequence>
<feature type="active site" evidence="9">
    <location>
        <position position="118"/>
    </location>
</feature>
<evidence type="ECO:0000256" key="1">
    <source>
        <dbReference type="ARBA" id="ARBA00006139"/>
    </source>
</evidence>
<reference evidence="11 12" key="1">
    <citation type="journal article" date="2017" name="Arch. Microbiol.">
        <title>Mariprofundus micogutta sp. nov., a novel iron-oxidizing zetaproteobacterium isolated from a deep-sea hydrothermal field at the Bayonnaise knoll of the Izu-Ogasawara arc, and a description of Mariprofundales ord. nov. and Zetaproteobacteria classis nov.</title>
        <authorList>
            <person name="Makita H."/>
            <person name="Tanaka E."/>
            <person name="Mitsunobu S."/>
            <person name="Miyazaki M."/>
            <person name="Nunoura T."/>
            <person name="Uematsu K."/>
            <person name="Takaki Y."/>
            <person name="Nishi S."/>
            <person name="Shimamura S."/>
            <person name="Takai K."/>
        </authorList>
    </citation>
    <scope>NUCLEOTIDE SEQUENCE [LARGE SCALE GENOMIC DNA]</scope>
    <source>
        <strain evidence="11 12">ET2</strain>
    </source>
</reference>
<dbReference type="InterPro" id="IPR001872">
    <property type="entry name" value="Peptidase_A8"/>
</dbReference>
<evidence type="ECO:0000256" key="10">
    <source>
        <dbReference type="RuleBase" id="RU004181"/>
    </source>
</evidence>
<comment type="similarity">
    <text evidence="1 9 10">Belongs to the peptidase A8 family.</text>
</comment>
<dbReference type="STRING" id="1921010.MMIC_P2043"/>
<proteinExistence type="inferred from homology"/>
<comment type="function">
    <text evidence="9">This protein specifically catalyzes the removal of signal peptides from prolipoproteins.</text>
</comment>
<evidence type="ECO:0000256" key="9">
    <source>
        <dbReference type="HAMAP-Rule" id="MF_00161"/>
    </source>
</evidence>
<dbReference type="Pfam" id="PF01252">
    <property type="entry name" value="Peptidase_A8"/>
    <property type="match status" value="1"/>
</dbReference>
<dbReference type="HAMAP" id="MF_00161">
    <property type="entry name" value="LspA"/>
    <property type="match status" value="1"/>
</dbReference>
<evidence type="ECO:0000256" key="6">
    <source>
        <dbReference type="ARBA" id="ARBA00022801"/>
    </source>
</evidence>
<dbReference type="UniPathway" id="UPA00665"/>
<keyword evidence="8 9" id="KW-0472">Membrane</keyword>
<dbReference type="Proteomes" id="UP000231632">
    <property type="component" value="Unassembled WGS sequence"/>
</dbReference>
<accession>A0A1L8CQA4</accession>
<evidence type="ECO:0000256" key="7">
    <source>
        <dbReference type="ARBA" id="ARBA00022989"/>
    </source>
</evidence>
<keyword evidence="3 9" id="KW-0645">Protease</keyword>
<keyword evidence="6 9" id="KW-0378">Hydrolase</keyword>
<dbReference type="EMBL" id="BDFD01000020">
    <property type="protein sequence ID" value="GAV21064.1"/>
    <property type="molecule type" value="Genomic_DNA"/>
</dbReference>
<comment type="caution">
    <text evidence="9">Lacks conserved residue(s) required for the propagation of feature annotation.</text>
</comment>
<keyword evidence="12" id="KW-1185">Reference proteome</keyword>
<dbReference type="NCBIfam" id="TIGR00077">
    <property type="entry name" value="lspA"/>
    <property type="match status" value="1"/>
</dbReference>
<evidence type="ECO:0000313" key="12">
    <source>
        <dbReference type="Proteomes" id="UP000231632"/>
    </source>
</evidence>
<comment type="subcellular location">
    <subcellularLocation>
        <location evidence="9">Cell membrane</location>
        <topology evidence="9">Multi-pass membrane protein</topology>
    </subcellularLocation>
</comment>
<protein>
    <recommendedName>
        <fullName evidence="9">Lipoprotein signal peptidase</fullName>
        <ecNumber evidence="9">3.4.23.36</ecNumber>
    </recommendedName>
    <alternativeName>
        <fullName evidence="9">Prolipoprotein signal peptidase</fullName>
    </alternativeName>
    <alternativeName>
        <fullName evidence="9">Signal peptidase II</fullName>
        <shortName evidence="9">SPase II</shortName>
    </alternativeName>
</protein>
<feature type="transmembrane region" description="Helical" evidence="9">
    <location>
        <begin position="62"/>
        <end position="83"/>
    </location>
</feature>
<dbReference type="GO" id="GO:0005886">
    <property type="term" value="C:plasma membrane"/>
    <property type="evidence" value="ECO:0007669"/>
    <property type="project" value="UniProtKB-SubCell"/>
</dbReference>
<dbReference type="GO" id="GO:0006508">
    <property type="term" value="P:proteolysis"/>
    <property type="evidence" value="ECO:0007669"/>
    <property type="project" value="UniProtKB-KW"/>
</dbReference>
<dbReference type="GO" id="GO:0004190">
    <property type="term" value="F:aspartic-type endopeptidase activity"/>
    <property type="evidence" value="ECO:0007669"/>
    <property type="project" value="UniProtKB-UniRule"/>
</dbReference>
<feature type="transmembrane region" description="Helical" evidence="9">
    <location>
        <begin position="131"/>
        <end position="152"/>
    </location>
</feature>
<comment type="pathway">
    <text evidence="9">Protein modification; lipoprotein biosynthesis (signal peptide cleavage).</text>
</comment>
<feature type="transmembrane region" description="Helical" evidence="9">
    <location>
        <begin position="90"/>
        <end position="108"/>
    </location>
</feature>
<evidence type="ECO:0000256" key="8">
    <source>
        <dbReference type="ARBA" id="ARBA00023136"/>
    </source>
</evidence>
<comment type="catalytic activity">
    <reaction evidence="9">
        <text>Release of signal peptides from bacterial membrane prolipoproteins. Hydrolyzes -Xaa-Yaa-Zaa-|-(S,diacylglyceryl)Cys-, in which Xaa is hydrophobic (preferably Leu), and Yaa (Ala or Ser) and Zaa (Gly or Ala) have small, neutral side chains.</text>
        <dbReference type="EC" id="3.4.23.36"/>
    </reaction>
</comment>
<gene>
    <name evidence="9" type="primary">lspA</name>
    <name evidence="11" type="ORF">MMIC_P2043</name>
</gene>
<dbReference type="AlphaFoldDB" id="A0A1L8CQA4"/>
<evidence type="ECO:0000256" key="2">
    <source>
        <dbReference type="ARBA" id="ARBA00022475"/>
    </source>
</evidence>
<dbReference type="PRINTS" id="PR00781">
    <property type="entry name" value="LIPOSIGPTASE"/>
</dbReference>
<dbReference type="EC" id="3.4.23.36" evidence="9"/>
<evidence type="ECO:0000256" key="4">
    <source>
        <dbReference type="ARBA" id="ARBA00022692"/>
    </source>
</evidence>
<keyword evidence="2 9" id="KW-1003">Cell membrane</keyword>
<dbReference type="OrthoDB" id="5295380at2"/>
<keyword evidence="4 9" id="KW-0812">Transmembrane</keyword>
<dbReference type="PANTHER" id="PTHR33695:SF1">
    <property type="entry name" value="LIPOPROTEIN SIGNAL PEPTIDASE"/>
    <property type="match status" value="1"/>
</dbReference>
<evidence type="ECO:0000256" key="5">
    <source>
        <dbReference type="ARBA" id="ARBA00022750"/>
    </source>
</evidence>
<keyword evidence="7 9" id="KW-1133">Transmembrane helix</keyword>
<feature type="active site" evidence="9">
    <location>
        <position position="140"/>
    </location>
</feature>
<evidence type="ECO:0000256" key="3">
    <source>
        <dbReference type="ARBA" id="ARBA00022670"/>
    </source>
</evidence>
<keyword evidence="5 9" id="KW-0064">Aspartyl protease</keyword>
<dbReference type="RefSeq" id="WP_072660372.1">
    <property type="nucleotide sequence ID" value="NZ_BDFD01000020.1"/>
</dbReference>
<dbReference type="PANTHER" id="PTHR33695">
    <property type="entry name" value="LIPOPROTEIN SIGNAL PEPTIDASE"/>
    <property type="match status" value="1"/>
</dbReference>
<evidence type="ECO:0000313" key="11">
    <source>
        <dbReference type="EMBL" id="GAV21064.1"/>
    </source>
</evidence>
<comment type="caution">
    <text evidence="11">The sequence shown here is derived from an EMBL/GenBank/DDBJ whole genome shotgun (WGS) entry which is preliminary data.</text>
</comment>
<organism evidence="11 12">
    <name type="scientific">Mariprofundus micogutta</name>
    <dbReference type="NCBI Taxonomy" id="1921010"/>
    <lineage>
        <taxon>Bacteria</taxon>
        <taxon>Pseudomonadati</taxon>
        <taxon>Pseudomonadota</taxon>
        <taxon>Candidatius Mariprofundia</taxon>
        <taxon>Mariprofundales</taxon>
        <taxon>Mariprofundaceae</taxon>
        <taxon>Mariprofundus</taxon>
    </lineage>
</organism>